<dbReference type="InterPro" id="IPR023337">
    <property type="entry name" value="KBD"/>
</dbReference>
<feature type="domain" description="KBD" evidence="6">
    <location>
        <begin position="173"/>
        <end position="232"/>
    </location>
</feature>
<dbReference type="InterPro" id="IPR041937">
    <property type="entry name" value="SPRE_EVH1"/>
</dbReference>
<dbReference type="SUPFAM" id="SSF50729">
    <property type="entry name" value="PH domain-like"/>
    <property type="match status" value="1"/>
</dbReference>
<evidence type="ECO:0000256" key="1">
    <source>
        <dbReference type="ARBA" id="ARBA00004202"/>
    </source>
</evidence>
<dbReference type="PROSITE" id="PS51227">
    <property type="entry name" value="SPR"/>
    <property type="match status" value="1"/>
</dbReference>
<dbReference type="PROSITE" id="PS51488">
    <property type="entry name" value="KBD"/>
    <property type="match status" value="1"/>
</dbReference>
<feature type="compositionally biased region" description="Basic and acidic residues" evidence="4">
    <location>
        <begin position="233"/>
        <end position="244"/>
    </location>
</feature>
<dbReference type="CDD" id="cd10574">
    <property type="entry name" value="EVH1_SPRED-like"/>
    <property type="match status" value="1"/>
</dbReference>
<dbReference type="Proteomes" id="UP001318040">
    <property type="component" value="Chromosome 31"/>
</dbReference>
<dbReference type="FunFam" id="2.30.29.30:FF:000052">
    <property type="entry name" value="Sprouty-related, EVH1 domain containing 2"/>
    <property type="match status" value="1"/>
</dbReference>
<dbReference type="PANTHER" id="PTHR11202">
    <property type="entry name" value="SPROUTY-RELATED, EVH1 DOMAIN-CONTAINING PROTEIN FAMILY MEMBER"/>
    <property type="match status" value="1"/>
</dbReference>
<evidence type="ECO:0000256" key="4">
    <source>
        <dbReference type="SAM" id="MobiDB-lite"/>
    </source>
</evidence>
<dbReference type="GO" id="GO:0005886">
    <property type="term" value="C:plasma membrane"/>
    <property type="evidence" value="ECO:0007669"/>
    <property type="project" value="UniProtKB-SubCell"/>
</dbReference>
<keyword evidence="3" id="KW-0472">Membrane</keyword>
<feature type="region of interest" description="Disordered" evidence="4">
    <location>
        <begin position="233"/>
        <end position="300"/>
    </location>
</feature>
<dbReference type="SMART" id="SM00461">
    <property type="entry name" value="WH1"/>
    <property type="match status" value="1"/>
</dbReference>
<gene>
    <name evidence="8" type="primary">LOC116947708</name>
</gene>
<evidence type="ECO:0000313" key="8">
    <source>
        <dbReference type="RefSeq" id="XP_032819616.1"/>
    </source>
</evidence>
<dbReference type="PROSITE" id="PS50229">
    <property type="entry name" value="WH1"/>
    <property type="match status" value="1"/>
</dbReference>
<evidence type="ECO:0000259" key="5">
    <source>
        <dbReference type="PROSITE" id="PS50229"/>
    </source>
</evidence>
<dbReference type="RefSeq" id="XP_032819616.1">
    <property type="nucleotide sequence ID" value="XM_032963725.1"/>
</dbReference>
<name>A0AAJ7TML3_PETMA</name>
<evidence type="ECO:0000256" key="2">
    <source>
        <dbReference type="ARBA" id="ARBA00022475"/>
    </source>
</evidence>
<sequence length="418" mass="44994">MSEELHPDDENHIVRVRAVVMTRTDEGWVSLAGGGLSQVSISRLLQPDENGRSDFLVRGERIGDGLVLLKCFLKKNLVYTVASPTFHHWMIDDKKFGLSFQTPADARAFNRCVRKAIEDLAEGSTTSSSTNQNEAEIGGDDDVFSLSVEGISPALVKKDGGGKGHQATARGKLGRHVSFQDEDEEDEAAQGNAPEERGLMGVRGGYDDYRDAAARKRDLQALQGHYVQVGCKGDGKKAEYERSRGSPGEAEAEKEERGAGRFGKAPAARHPQQLQLCEQQQLPQQQQQQAREEEGVAGGGGGGGVLRCKYCRAAFDPPGNRRGGCPDAPDPARRCVTALSCMCAAESMLYHCMADPEGNYSDPCSCETGGHERFGLRWAALVALSLLVPCLCLYPPLQGCYTCGKVCGCCGGKHKAAG</sequence>
<dbReference type="InterPro" id="IPR011993">
    <property type="entry name" value="PH-like_dom_sf"/>
</dbReference>
<dbReference type="PANTHER" id="PTHR11202:SF3">
    <property type="entry name" value="SPROUTY-RELATED PROTEIN WITH EVH-1 DOMAIN, ISOFORM C"/>
    <property type="match status" value="1"/>
</dbReference>
<reference evidence="8" key="1">
    <citation type="submission" date="2025-08" db="UniProtKB">
        <authorList>
            <consortium name="RefSeq"/>
        </authorList>
    </citation>
    <scope>IDENTIFICATION</scope>
    <source>
        <tissue evidence="8">Sperm</tissue>
    </source>
</reference>
<evidence type="ECO:0000259" key="6">
    <source>
        <dbReference type="PROSITE" id="PS51488"/>
    </source>
</evidence>
<accession>A0AAJ7TML3</accession>
<feature type="compositionally biased region" description="Low complexity" evidence="4">
    <location>
        <begin position="271"/>
        <end position="289"/>
    </location>
</feature>
<keyword evidence="2" id="KW-1003">Cell membrane</keyword>
<dbReference type="InterPro" id="IPR000697">
    <property type="entry name" value="WH1/EVH1_dom"/>
</dbReference>
<evidence type="ECO:0000256" key="3">
    <source>
        <dbReference type="ARBA" id="ARBA00023136"/>
    </source>
</evidence>
<proteinExistence type="predicted"/>
<organism evidence="7 8">
    <name type="scientific">Petromyzon marinus</name>
    <name type="common">Sea lamprey</name>
    <dbReference type="NCBI Taxonomy" id="7757"/>
    <lineage>
        <taxon>Eukaryota</taxon>
        <taxon>Metazoa</taxon>
        <taxon>Chordata</taxon>
        <taxon>Craniata</taxon>
        <taxon>Vertebrata</taxon>
        <taxon>Cyclostomata</taxon>
        <taxon>Hyperoartia</taxon>
        <taxon>Petromyzontiformes</taxon>
        <taxon>Petromyzontidae</taxon>
        <taxon>Petromyzon</taxon>
    </lineage>
</organism>
<keyword evidence="7" id="KW-1185">Reference proteome</keyword>
<feature type="domain" description="WH1" evidence="5">
    <location>
        <begin position="5"/>
        <end position="120"/>
    </location>
</feature>
<protein>
    <submittedName>
        <fullName evidence="8">Sprouty-related, EVH1 domain-containing protein 2-like isoform X1</fullName>
    </submittedName>
</protein>
<dbReference type="Gene3D" id="2.30.29.30">
    <property type="entry name" value="Pleckstrin-homology domain (PH domain)/Phosphotyrosine-binding domain (PTB)"/>
    <property type="match status" value="1"/>
</dbReference>
<dbReference type="GO" id="GO:0043409">
    <property type="term" value="P:negative regulation of MAPK cascade"/>
    <property type="evidence" value="ECO:0007669"/>
    <property type="project" value="TreeGrafter"/>
</dbReference>
<dbReference type="Pfam" id="PF00568">
    <property type="entry name" value="WH1"/>
    <property type="match status" value="1"/>
</dbReference>
<dbReference type="KEGG" id="pmrn:116947708"/>
<dbReference type="AlphaFoldDB" id="A0AAJ7TML3"/>
<dbReference type="Pfam" id="PF05210">
    <property type="entry name" value="Sprouty"/>
    <property type="match status" value="1"/>
</dbReference>
<dbReference type="InterPro" id="IPR007875">
    <property type="entry name" value="Sprouty"/>
</dbReference>
<feature type="region of interest" description="Disordered" evidence="4">
    <location>
        <begin position="155"/>
        <end position="204"/>
    </location>
</feature>
<evidence type="ECO:0000313" key="7">
    <source>
        <dbReference type="Proteomes" id="UP001318040"/>
    </source>
</evidence>
<dbReference type="GO" id="GO:0019901">
    <property type="term" value="F:protein kinase binding"/>
    <property type="evidence" value="ECO:0007669"/>
    <property type="project" value="TreeGrafter"/>
</dbReference>
<comment type="subcellular location">
    <subcellularLocation>
        <location evidence="1">Cell membrane</location>
        <topology evidence="1">Peripheral membrane protein</topology>
    </subcellularLocation>
</comment>